<protein>
    <submittedName>
        <fullName evidence="1">Uncharacterized protein</fullName>
    </submittedName>
</protein>
<dbReference type="EMBL" id="CP017822">
    <property type="protein sequence ID" value="APA12121.1"/>
    <property type="molecule type" value="Genomic_DNA"/>
</dbReference>
<name>A0A1D9QB27_SCLS1</name>
<organism evidence="1 2">
    <name type="scientific">Sclerotinia sclerotiorum (strain ATCC 18683 / 1980 / Ss-1)</name>
    <name type="common">White mold</name>
    <name type="synonym">Whetzelinia sclerotiorum</name>
    <dbReference type="NCBI Taxonomy" id="665079"/>
    <lineage>
        <taxon>Eukaryota</taxon>
        <taxon>Fungi</taxon>
        <taxon>Dikarya</taxon>
        <taxon>Ascomycota</taxon>
        <taxon>Pezizomycotina</taxon>
        <taxon>Leotiomycetes</taxon>
        <taxon>Helotiales</taxon>
        <taxon>Sclerotiniaceae</taxon>
        <taxon>Sclerotinia</taxon>
    </lineage>
</organism>
<reference evidence="2" key="1">
    <citation type="journal article" date="2017" name="Genome Biol. Evol.">
        <title>The complete genome sequence of the phytopathogenic fungus Sclerotinia sclerotiorum reveals insights into the genome architecture of broad host range pathogens.</title>
        <authorList>
            <person name="Derbyshire M."/>
            <person name="Denton-Giles M."/>
            <person name="Hegedus D."/>
            <person name="Seifbarghy S."/>
            <person name="Rollins J."/>
            <person name="van Kan J."/>
            <person name="Seidl M.F."/>
            <person name="Faino L."/>
            <person name="Mbengue M."/>
            <person name="Navaud O."/>
            <person name="Raffaele S."/>
            <person name="Hammond-Kosack K."/>
            <person name="Heard S."/>
            <person name="Oliver R."/>
        </authorList>
    </citation>
    <scope>NUCLEOTIDE SEQUENCE [LARGE SCALE GENOMIC DNA]</scope>
    <source>
        <strain evidence="2">ATCC 18683 / 1980 / Ss-1</strain>
    </source>
</reference>
<dbReference type="AlphaFoldDB" id="A0A1D9QB27"/>
<dbReference type="Proteomes" id="UP000177798">
    <property type="component" value="Chromosome 9"/>
</dbReference>
<dbReference type="KEGG" id="ssl:SS1G_10912"/>
<accession>A0A1D9QB27</accession>
<proteinExistence type="predicted"/>
<evidence type="ECO:0000313" key="2">
    <source>
        <dbReference type="Proteomes" id="UP000177798"/>
    </source>
</evidence>
<evidence type="ECO:0000313" key="1">
    <source>
        <dbReference type="EMBL" id="APA12121.1"/>
    </source>
</evidence>
<dbReference type="RefSeq" id="XP_001588465.1">
    <property type="nucleotide sequence ID" value="XM_001588415.1"/>
</dbReference>
<sequence>MSMSEGPGIMGALYEFQHFHSEGQNVPLDKSTVEMGWMGEKHINPYMADNKALGRLDFEKIQTKAAFHLWPDI</sequence>
<dbReference type="VEuPathDB" id="FungiDB:sscle_09g068910"/>
<gene>
    <name evidence="1" type="ORF">sscle_09g068910</name>
</gene>